<evidence type="ECO:0000256" key="8">
    <source>
        <dbReference type="SAM" id="SignalP"/>
    </source>
</evidence>
<accession>A0AAJ0M850</accession>
<comment type="caution">
    <text evidence="10">The sequence shown here is derived from an EMBL/GenBank/DDBJ whole genome shotgun (WGS) entry which is preliminary data.</text>
</comment>
<protein>
    <submittedName>
        <fullName evidence="10">WSC domain-containing protein</fullName>
    </submittedName>
</protein>
<evidence type="ECO:0000256" key="6">
    <source>
        <dbReference type="ARBA" id="ARBA00023180"/>
    </source>
</evidence>
<keyword evidence="2 7" id="KW-0812">Transmembrane</keyword>
<evidence type="ECO:0000313" key="11">
    <source>
        <dbReference type="Proteomes" id="UP001275084"/>
    </source>
</evidence>
<evidence type="ECO:0000259" key="9">
    <source>
        <dbReference type="PROSITE" id="PS51212"/>
    </source>
</evidence>
<dbReference type="EMBL" id="JAUIQD010000008">
    <property type="protein sequence ID" value="KAK3341440.1"/>
    <property type="molecule type" value="Genomic_DNA"/>
</dbReference>
<reference evidence="10" key="1">
    <citation type="journal article" date="2023" name="Mol. Phylogenet. Evol.">
        <title>Genome-scale phylogeny and comparative genomics of the fungal order Sordariales.</title>
        <authorList>
            <person name="Hensen N."/>
            <person name="Bonometti L."/>
            <person name="Westerberg I."/>
            <person name="Brannstrom I.O."/>
            <person name="Guillou S."/>
            <person name="Cros-Aarteil S."/>
            <person name="Calhoun S."/>
            <person name="Haridas S."/>
            <person name="Kuo A."/>
            <person name="Mondo S."/>
            <person name="Pangilinan J."/>
            <person name="Riley R."/>
            <person name="LaButti K."/>
            <person name="Andreopoulos B."/>
            <person name="Lipzen A."/>
            <person name="Chen C."/>
            <person name="Yan M."/>
            <person name="Daum C."/>
            <person name="Ng V."/>
            <person name="Clum A."/>
            <person name="Steindorff A."/>
            <person name="Ohm R.A."/>
            <person name="Martin F."/>
            <person name="Silar P."/>
            <person name="Natvig D.O."/>
            <person name="Lalanne C."/>
            <person name="Gautier V."/>
            <person name="Ament-Velasquez S.L."/>
            <person name="Kruys A."/>
            <person name="Hutchinson M.I."/>
            <person name="Powell A.J."/>
            <person name="Barry K."/>
            <person name="Miller A.N."/>
            <person name="Grigoriev I.V."/>
            <person name="Debuchy R."/>
            <person name="Gladieux P."/>
            <person name="Hiltunen Thoren M."/>
            <person name="Johannesson H."/>
        </authorList>
    </citation>
    <scope>NUCLEOTIDE SEQUENCE</scope>
    <source>
        <strain evidence="10">CBS 955.72</strain>
    </source>
</reference>
<dbReference type="PANTHER" id="PTHR24269">
    <property type="entry name" value="KREMEN PROTEIN"/>
    <property type="match status" value="1"/>
</dbReference>
<feature type="domain" description="WSC" evidence="9">
    <location>
        <begin position="35"/>
        <end position="138"/>
    </location>
</feature>
<reference evidence="10" key="2">
    <citation type="submission" date="2023-06" db="EMBL/GenBank/DDBJ databases">
        <authorList>
            <consortium name="Lawrence Berkeley National Laboratory"/>
            <person name="Haridas S."/>
            <person name="Hensen N."/>
            <person name="Bonometti L."/>
            <person name="Westerberg I."/>
            <person name="Brannstrom I.O."/>
            <person name="Guillou S."/>
            <person name="Cros-Aarteil S."/>
            <person name="Calhoun S."/>
            <person name="Kuo A."/>
            <person name="Mondo S."/>
            <person name="Pangilinan J."/>
            <person name="Riley R."/>
            <person name="Labutti K."/>
            <person name="Andreopoulos B."/>
            <person name="Lipzen A."/>
            <person name="Chen C."/>
            <person name="Yanf M."/>
            <person name="Daum C."/>
            <person name="Ng V."/>
            <person name="Clum A."/>
            <person name="Steindorff A."/>
            <person name="Ohm R."/>
            <person name="Martin F."/>
            <person name="Silar P."/>
            <person name="Natvig D."/>
            <person name="Lalanne C."/>
            <person name="Gautier V."/>
            <person name="Ament-Velasquez S.L."/>
            <person name="Kruys A."/>
            <person name="Hutchinson M.I."/>
            <person name="Powell A.J."/>
            <person name="Barry K."/>
            <person name="Miller A.N."/>
            <person name="Grigoriev I.V."/>
            <person name="Debuchy R."/>
            <person name="Gladieux P."/>
            <person name="Thoren M.H."/>
            <person name="Johannesson H."/>
        </authorList>
    </citation>
    <scope>NUCLEOTIDE SEQUENCE</scope>
    <source>
        <strain evidence="10">CBS 955.72</strain>
    </source>
</reference>
<sequence>MPSHHPAVTLSLLLLLLATIAAAAPAIYNATTAAGYAYHGCYNETTDIPGTVGTRALYGGTNMVLPGGMTVPLCQAFCRADGTVYKFAGVEYARECWCAQALSSLSEKFPDSACDLTCEGDNSTVCGGNLKLSVYALGAASSARVAWGVGAVAMAMALAMSLNLLG</sequence>
<evidence type="ECO:0000256" key="5">
    <source>
        <dbReference type="ARBA" id="ARBA00023136"/>
    </source>
</evidence>
<keyword evidence="4 7" id="KW-1133">Transmembrane helix</keyword>
<dbReference type="Proteomes" id="UP001275084">
    <property type="component" value="Unassembled WGS sequence"/>
</dbReference>
<evidence type="ECO:0000256" key="1">
    <source>
        <dbReference type="ARBA" id="ARBA00004167"/>
    </source>
</evidence>
<proteinExistence type="predicted"/>
<dbReference type="InterPro" id="IPR051836">
    <property type="entry name" value="Kremen_rcpt"/>
</dbReference>
<keyword evidence="6" id="KW-0325">Glycoprotein</keyword>
<feature type="transmembrane region" description="Helical" evidence="7">
    <location>
        <begin position="145"/>
        <end position="165"/>
    </location>
</feature>
<evidence type="ECO:0000256" key="2">
    <source>
        <dbReference type="ARBA" id="ARBA00022692"/>
    </source>
</evidence>
<gene>
    <name evidence="10" type="ORF">B0T25DRAFT_342215</name>
</gene>
<organism evidence="10 11">
    <name type="scientific">Lasiosphaeria hispida</name>
    <dbReference type="NCBI Taxonomy" id="260671"/>
    <lineage>
        <taxon>Eukaryota</taxon>
        <taxon>Fungi</taxon>
        <taxon>Dikarya</taxon>
        <taxon>Ascomycota</taxon>
        <taxon>Pezizomycotina</taxon>
        <taxon>Sordariomycetes</taxon>
        <taxon>Sordariomycetidae</taxon>
        <taxon>Sordariales</taxon>
        <taxon>Lasiosphaeriaceae</taxon>
        <taxon>Lasiosphaeria</taxon>
    </lineage>
</organism>
<evidence type="ECO:0000256" key="3">
    <source>
        <dbReference type="ARBA" id="ARBA00022729"/>
    </source>
</evidence>
<dbReference type="GO" id="GO:0005886">
    <property type="term" value="C:plasma membrane"/>
    <property type="evidence" value="ECO:0007669"/>
    <property type="project" value="TreeGrafter"/>
</dbReference>
<keyword evidence="3 8" id="KW-0732">Signal</keyword>
<dbReference type="PANTHER" id="PTHR24269:SF16">
    <property type="entry name" value="PROTEIN SLG1"/>
    <property type="match status" value="1"/>
</dbReference>
<keyword evidence="5 7" id="KW-0472">Membrane</keyword>
<name>A0AAJ0M850_9PEZI</name>
<feature type="chain" id="PRO_5042460219" evidence="8">
    <location>
        <begin position="24"/>
        <end position="166"/>
    </location>
</feature>
<evidence type="ECO:0000313" key="10">
    <source>
        <dbReference type="EMBL" id="KAK3341440.1"/>
    </source>
</evidence>
<comment type="subcellular location">
    <subcellularLocation>
        <location evidence="1">Membrane</location>
        <topology evidence="1">Single-pass membrane protein</topology>
    </subcellularLocation>
</comment>
<dbReference type="AlphaFoldDB" id="A0AAJ0M850"/>
<dbReference type="SMART" id="SM00321">
    <property type="entry name" value="WSC"/>
    <property type="match status" value="1"/>
</dbReference>
<evidence type="ECO:0000256" key="4">
    <source>
        <dbReference type="ARBA" id="ARBA00022989"/>
    </source>
</evidence>
<feature type="signal peptide" evidence="8">
    <location>
        <begin position="1"/>
        <end position="23"/>
    </location>
</feature>
<dbReference type="PROSITE" id="PS51212">
    <property type="entry name" value="WSC"/>
    <property type="match status" value="1"/>
</dbReference>
<dbReference type="InterPro" id="IPR002889">
    <property type="entry name" value="WSC_carb-bd"/>
</dbReference>
<keyword evidence="11" id="KW-1185">Reference proteome</keyword>
<evidence type="ECO:0000256" key="7">
    <source>
        <dbReference type="SAM" id="Phobius"/>
    </source>
</evidence>
<dbReference type="Pfam" id="PF01822">
    <property type="entry name" value="WSC"/>
    <property type="match status" value="1"/>
</dbReference>